<dbReference type="EMBL" id="CAXHTB010000018">
    <property type="protein sequence ID" value="CAL0324678.1"/>
    <property type="molecule type" value="Genomic_DNA"/>
</dbReference>
<dbReference type="GO" id="GO:0022857">
    <property type="term" value="F:transmembrane transporter activity"/>
    <property type="evidence" value="ECO:0007669"/>
    <property type="project" value="InterPro"/>
</dbReference>
<keyword evidence="2 4" id="KW-1133">Transmembrane helix</keyword>
<dbReference type="Proteomes" id="UP001497480">
    <property type="component" value="Unassembled WGS sequence"/>
</dbReference>
<evidence type="ECO:0000313" key="6">
    <source>
        <dbReference type="Proteomes" id="UP001497480"/>
    </source>
</evidence>
<sequence length="121" mass="13328">MEKVTKSASSKAKMIGTIVSISGAFAVTLYKGPTIIAHTPSISLHKPINTLNSEDQNWIIGGLLLTTEYTLIPLWYIVQFTWVLRIKGPVYVAMFKPLSIVIAVTLGVIFLGDTLHLGRMR</sequence>
<evidence type="ECO:0000256" key="1">
    <source>
        <dbReference type="ARBA" id="ARBA00022692"/>
    </source>
</evidence>
<accession>A0AAV1XST6</accession>
<evidence type="ECO:0000256" key="3">
    <source>
        <dbReference type="ARBA" id="ARBA00023136"/>
    </source>
</evidence>
<keyword evidence="3 4" id="KW-0472">Membrane</keyword>
<name>A0AAV1XST6_LUPLU</name>
<keyword evidence="1 4" id="KW-0812">Transmembrane</keyword>
<comment type="caution">
    <text evidence="5">The sequence shown here is derived from an EMBL/GenBank/DDBJ whole genome shotgun (WGS) entry which is preliminary data.</text>
</comment>
<evidence type="ECO:0000256" key="2">
    <source>
        <dbReference type="ARBA" id="ARBA00022989"/>
    </source>
</evidence>
<gene>
    <name evidence="5" type="ORF">LLUT_LOCUS25738</name>
</gene>
<evidence type="ECO:0008006" key="7">
    <source>
        <dbReference type="Google" id="ProtNLM"/>
    </source>
</evidence>
<evidence type="ECO:0000313" key="5">
    <source>
        <dbReference type="EMBL" id="CAL0324678.1"/>
    </source>
</evidence>
<dbReference type="PANTHER" id="PTHR31218">
    <property type="entry name" value="WAT1-RELATED PROTEIN"/>
    <property type="match status" value="1"/>
</dbReference>
<dbReference type="InterPro" id="IPR030184">
    <property type="entry name" value="WAT1-related"/>
</dbReference>
<proteinExistence type="predicted"/>
<keyword evidence="6" id="KW-1185">Reference proteome</keyword>
<feature type="transmembrane region" description="Helical" evidence="4">
    <location>
        <begin position="12"/>
        <end position="30"/>
    </location>
</feature>
<protein>
    <recommendedName>
        <fullName evidence="7">WAT1-related protein</fullName>
    </recommendedName>
</protein>
<organism evidence="5 6">
    <name type="scientific">Lupinus luteus</name>
    <name type="common">European yellow lupine</name>
    <dbReference type="NCBI Taxonomy" id="3873"/>
    <lineage>
        <taxon>Eukaryota</taxon>
        <taxon>Viridiplantae</taxon>
        <taxon>Streptophyta</taxon>
        <taxon>Embryophyta</taxon>
        <taxon>Tracheophyta</taxon>
        <taxon>Spermatophyta</taxon>
        <taxon>Magnoliopsida</taxon>
        <taxon>eudicotyledons</taxon>
        <taxon>Gunneridae</taxon>
        <taxon>Pentapetalae</taxon>
        <taxon>rosids</taxon>
        <taxon>fabids</taxon>
        <taxon>Fabales</taxon>
        <taxon>Fabaceae</taxon>
        <taxon>Papilionoideae</taxon>
        <taxon>50 kb inversion clade</taxon>
        <taxon>genistoids sensu lato</taxon>
        <taxon>core genistoids</taxon>
        <taxon>Genisteae</taxon>
        <taxon>Lupinus</taxon>
    </lineage>
</organism>
<dbReference type="GO" id="GO:0016020">
    <property type="term" value="C:membrane"/>
    <property type="evidence" value="ECO:0007669"/>
    <property type="project" value="InterPro"/>
</dbReference>
<feature type="transmembrane region" description="Helical" evidence="4">
    <location>
        <begin position="58"/>
        <end position="78"/>
    </location>
</feature>
<feature type="transmembrane region" description="Helical" evidence="4">
    <location>
        <begin position="90"/>
        <end position="111"/>
    </location>
</feature>
<reference evidence="5 6" key="1">
    <citation type="submission" date="2024-03" db="EMBL/GenBank/DDBJ databases">
        <authorList>
            <person name="Martinez-Hernandez J."/>
        </authorList>
    </citation>
    <scope>NUCLEOTIDE SEQUENCE [LARGE SCALE GENOMIC DNA]</scope>
</reference>
<dbReference type="AlphaFoldDB" id="A0AAV1XST6"/>
<evidence type="ECO:0000256" key="4">
    <source>
        <dbReference type="SAM" id="Phobius"/>
    </source>
</evidence>